<dbReference type="SUPFAM" id="SSF53720">
    <property type="entry name" value="ALDH-like"/>
    <property type="match status" value="1"/>
</dbReference>
<sequence length="164" mass="18049">MMLMSTRLLTLLPWESSITSSRVFLQEGIYDELMKKLQVKAKDWVVGDPFHQGPQRGATLLTGGKPVGKKGYYIEPTVFTVVKDDMLIAKDDIFGPVVSLMKFKTIEEGVARANNTKYGLAAGIVTKNIMWLTPSQDQSAQALYGSTATLPSTGTYKSPRNVSQ</sequence>
<dbReference type="EC" id="1.2.1.-" evidence="2"/>
<evidence type="ECO:0000313" key="2">
    <source>
        <dbReference type="EMBL" id="PRQ45487.1"/>
    </source>
</evidence>
<dbReference type="Gramene" id="PRQ45487">
    <property type="protein sequence ID" value="PRQ45487"/>
    <property type="gene ID" value="RchiOBHm_Chr3g0491981"/>
</dbReference>
<dbReference type="InterPro" id="IPR016161">
    <property type="entry name" value="Ald_DH/histidinol_DH"/>
</dbReference>
<evidence type="ECO:0000313" key="3">
    <source>
        <dbReference type="Proteomes" id="UP000238479"/>
    </source>
</evidence>
<keyword evidence="3" id="KW-1185">Reference proteome</keyword>
<proteinExistence type="predicted"/>
<name>A0A2P6RGE9_ROSCH</name>
<dbReference type="InterPro" id="IPR015590">
    <property type="entry name" value="Aldehyde_DH_dom"/>
</dbReference>
<dbReference type="Pfam" id="PF00171">
    <property type="entry name" value="Aldedh"/>
    <property type="match status" value="1"/>
</dbReference>
<feature type="domain" description="Aldehyde dehydrogenase" evidence="1">
    <location>
        <begin position="52"/>
        <end position="129"/>
    </location>
</feature>
<dbReference type="Gene3D" id="3.40.309.10">
    <property type="entry name" value="Aldehyde Dehydrogenase, Chain A, domain 2"/>
    <property type="match status" value="2"/>
</dbReference>
<dbReference type="AlphaFoldDB" id="A0A2P6RGE9"/>
<evidence type="ECO:0000259" key="1">
    <source>
        <dbReference type="Pfam" id="PF00171"/>
    </source>
</evidence>
<accession>A0A2P6RGE9</accession>
<dbReference type="GO" id="GO:0016620">
    <property type="term" value="F:oxidoreductase activity, acting on the aldehyde or oxo group of donors, NAD or NADP as acceptor"/>
    <property type="evidence" value="ECO:0007669"/>
    <property type="project" value="InterPro"/>
</dbReference>
<dbReference type="InterPro" id="IPR016163">
    <property type="entry name" value="Ald_DH_C"/>
</dbReference>
<protein>
    <submittedName>
        <fullName evidence="2">Putative oxidoreductase</fullName>
        <ecNumber evidence="2">1.2.1.-</ecNumber>
    </submittedName>
</protein>
<dbReference type="OMA" id="KYIETAC"/>
<dbReference type="PANTHER" id="PTHR11699">
    <property type="entry name" value="ALDEHYDE DEHYDROGENASE-RELATED"/>
    <property type="match status" value="1"/>
</dbReference>
<gene>
    <name evidence="2" type="ORF">RchiOBHm_Chr3g0491981</name>
</gene>
<reference evidence="2 3" key="1">
    <citation type="journal article" date="2018" name="Nat. Genet.">
        <title>The Rosa genome provides new insights in the design of modern roses.</title>
        <authorList>
            <person name="Bendahmane M."/>
        </authorList>
    </citation>
    <scope>NUCLEOTIDE SEQUENCE [LARGE SCALE GENOMIC DNA]</scope>
    <source>
        <strain evidence="3">cv. Old Blush</strain>
    </source>
</reference>
<keyword evidence="2" id="KW-0560">Oxidoreductase</keyword>
<dbReference type="EMBL" id="PDCK01000041">
    <property type="protein sequence ID" value="PRQ45487.1"/>
    <property type="molecule type" value="Genomic_DNA"/>
</dbReference>
<organism evidence="2 3">
    <name type="scientific">Rosa chinensis</name>
    <name type="common">China rose</name>
    <dbReference type="NCBI Taxonomy" id="74649"/>
    <lineage>
        <taxon>Eukaryota</taxon>
        <taxon>Viridiplantae</taxon>
        <taxon>Streptophyta</taxon>
        <taxon>Embryophyta</taxon>
        <taxon>Tracheophyta</taxon>
        <taxon>Spermatophyta</taxon>
        <taxon>Magnoliopsida</taxon>
        <taxon>eudicotyledons</taxon>
        <taxon>Gunneridae</taxon>
        <taxon>Pentapetalae</taxon>
        <taxon>rosids</taxon>
        <taxon>fabids</taxon>
        <taxon>Rosales</taxon>
        <taxon>Rosaceae</taxon>
        <taxon>Rosoideae</taxon>
        <taxon>Rosoideae incertae sedis</taxon>
        <taxon>Rosa</taxon>
    </lineage>
</organism>
<dbReference type="Proteomes" id="UP000238479">
    <property type="component" value="Chromosome 3"/>
</dbReference>
<comment type="caution">
    <text evidence="2">The sequence shown here is derived from an EMBL/GenBank/DDBJ whole genome shotgun (WGS) entry which is preliminary data.</text>
</comment>
<dbReference type="STRING" id="74649.A0A2P6RGE9"/>